<keyword evidence="3" id="KW-1185">Reference proteome</keyword>
<dbReference type="InterPro" id="IPR008030">
    <property type="entry name" value="NmrA-like"/>
</dbReference>
<dbReference type="AlphaFoldDB" id="A0A7Z2JIS4"/>
<feature type="domain" description="NmrA-like" evidence="1">
    <location>
        <begin position="2"/>
        <end position="223"/>
    </location>
</feature>
<dbReference type="InterPro" id="IPR051604">
    <property type="entry name" value="Ergot_Alk_Oxidoreductase"/>
</dbReference>
<dbReference type="Gene3D" id="3.90.25.10">
    <property type="entry name" value="UDP-galactose 4-epimerase, domain 1"/>
    <property type="match status" value="1"/>
</dbReference>
<dbReference type="SUPFAM" id="SSF51735">
    <property type="entry name" value="NAD(P)-binding Rossmann-fold domains"/>
    <property type="match status" value="1"/>
</dbReference>
<proteinExistence type="predicted"/>
<dbReference type="KEGG" id="pacs:FAZ98_29920"/>
<dbReference type="PANTHER" id="PTHR43162">
    <property type="match status" value="1"/>
</dbReference>
<organism evidence="2 3">
    <name type="scientific">Paraburkholderia acidisoli</name>
    <dbReference type="NCBI Taxonomy" id="2571748"/>
    <lineage>
        <taxon>Bacteria</taxon>
        <taxon>Pseudomonadati</taxon>
        <taxon>Pseudomonadota</taxon>
        <taxon>Betaproteobacteria</taxon>
        <taxon>Burkholderiales</taxon>
        <taxon>Burkholderiaceae</taxon>
        <taxon>Paraburkholderia</taxon>
    </lineage>
</organism>
<dbReference type="InterPro" id="IPR036291">
    <property type="entry name" value="NAD(P)-bd_dom_sf"/>
</dbReference>
<dbReference type="Gene3D" id="3.40.50.720">
    <property type="entry name" value="NAD(P)-binding Rossmann-like Domain"/>
    <property type="match status" value="1"/>
</dbReference>
<evidence type="ECO:0000313" key="3">
    <source>
        <dbReference type="Proteomes" id="UP000433577"/>
    </source>
</evidence>
<reference evidence="2 3" key="1">
    <citation type="submission" date="2019-12" db="EMBL/GenBank/DDBJ databases">
        <title>Paraburkholderia acidiphila 7Q-K02 sp. nov and Paraburkholderia acidisoli DHF22 sp. nov., two strains isolated from forest soil.</title>
        <authorList>
            <person name="Gao Z."/>
            <person name="Qiu L."/>
        </authorList>
    </citation>
    <scope>NUCLEOTIDE SEQUENCE [LARGE SCALE GENOMIC DNA]</scope>
    <source>
        <strain evidence="2 3">DHF22</strain>
    </source>
</reference>
<protein>
    <submittedName>
        <fullName evidence="2">NAD(P)H-binding protein</fullName>
    </submittedName>
</protein>
<evidence type="ECO:0000259" key="1">
    <source>
        <dbReference type="Pfam" id="PF05368"/>
    </source>
</evidence>
<dbReference type="PANTHER" id="PTHR43162:SF1">
    <property type="entry name" value="PRESTALK A DIFFERENTIATION PROTEIN A"/>
    <property type="match status" value="1"/>
</dbReference>
<accession>A0A7Z2JIS4</accession>
<dbReference type="OrthoDB" id="9798669at2"/>
<dbReference type="Pfam" id="PF05368">
    <property type="entry name" value="NmrA"/>
    <property type="match status" value="1"/>
</dbReference>
<gene>
    <name evidence="2" type="ORF">FAZ98_29920</name>
</gene>
<dbReference type="RefSeq" id="WP_158957090.1">
    <property type="nucleotide sequence ID" value="NZ_CP046916.1"/>
</dbReference>
<evidence type="ECO:0000313" key="2">
    <source>
        <dbReference type="EMBL" id="QGZ66036.1"/>
    </source>
</evidence>
<dbReference type="EMBL" id="CP046916">
    <property type="protein sequence ID" value="QGZ66036.1"/>
    <property type="molecule type" value="Genomic_DNA"/>
</dbReference>
<sequence>MTILVTGATGVVGTQVIAHLQNHGAEVRALTRSPEKAAFGGKVTAVKGELGDLPSMRAALQGVSTLFLLAPNAADELTQALQALSLAREAGVKGIVYLSVFKGADYVDVPHFTSKHTVERMIEQLDLPATVLRPAYFIQNDSRQKEALLGHGIYGMPVGAKGISMVDVRDIGEAAARELLRRERASTALPRVAYELVGPDALTADALAAIWADALQRPIRYAGDDLDALEARLRQVAPGWLAYDMRLMMQRYQQDGAVASAADIDALTALLGRAPRSYRDFAQAAAKEWAAN</sequence>
<name>A0A7Z2JIS4_9BURK</name>
<dbReference type="Proteomes" id="UP000433577">
    <property type="component" value="Chromosome 4"/>
</dbReference>